<gene>
    <name evidence="3" type="ORF">JOF53_000926</name>
</gene>
<comment type="caution">
    <text evidence="3">The sequence shown here is derived from an EMBL/GenBank/DDBJ whole genome shotgun (WGS) entry which is preliminary data.</text>
</comment>
<dbReference type="Pfam" id="PF00561">
    <property type="entry name" value="Abhydrolase_1"/>
    <property type="match status" value="1"/>
</dbReference>
<accession>A0ABS5A625</accession>
<dbReference type="PRINTS" id="PR00412">
    <property type="entry name" value="EPOXHYDRLASE"/>
</dbReference>
<dbReference type="EMBL" id="JAGIOO010000001">
    <property type="protein sequence ID" value="MBP2472054.1"/>
    <property type="molecule type" value="Genomic_DNA"/>
</dbReference>
<evidence type="ECO:0000313" key="3">
    <source>
        <dbReference type="EMBL" id="MBP2472054.1"/>
    </source>
</evidence>
<proteinExistence type="predicted"/>
<dbReference type="InterPro" id="IPR029058">
    <property type="entry name" value="AB_hydrolase_fold"/>
</dbReference>
<dbReference type="Gene3D" id="3.40.50.1820">
    <property type="entry name" value="alpha/beta hydrolase"/>
    <property type="match status" value="1"/>
</dbReference>
<reference evidence="3 4" key="1">
    <citation type="submission" date="2021-03" db="EMBL/GenBank/DDBJ databases">
        <title>Sequencing the genomes of 1000 actinobacteria strains.</title>
        <authorList>
            <person name="Klenk H.-P."/>
        </authorList>
    </citation>
    <scope>NUCLEOTIDE SEQUENCE [LARGE SCALE GENOMIC DNA]</scope>
    <source>
        <strain evidence="3 4">DSM 44580</strain>
    </source>
</reference>
<dbReference type="InterPro" id="IPR000639">
    <property type="entry name" value="Epox_hydrolase-like"/>
</dbReference>
<protein>
    <submittedName>
        <fullName evidence="3">Pimeloyl-ACP methyl ester carboxylesterase</fullName>
    </submittedName>
</protein>
<name>A0ABS5A625_9PSEU</name>
<dbReference type="Proteomes" id="UP001519363">
    <property type="component" value="Unassembled WGS sequence"/>
</dbReference>
<dbReference type="RefSeq" id="WP_086781467.1">
    <property type="nucleotide sequence ID" value="NZ_JAGIOO010000001.1"/>
</dbReference>
<feature type="domain" description="AB hydrolase-1" evidence="2">
    <location>
        <begin position="27"/>
        <end position="267"/>
    </location>
</feature>
<sequence length="284" mass="31497">MTPENLTLHIGAHSHTALATGPADGQLVLFLHGWPEFADCWQHHLAVLGRAGYRAVAVDQRGYATGARPSDPADYAVPTLVRDALGFADALGAQRFHLVAHDWGGMVAWSLAGHHPERLSSLSVLATPHPEALHAEQRRDEQQDRRLDYVRFFRQRDGAPEASLLAEDGARIRLAYGGKLPEHLVANNIRRLQEPGALSATLNWYRAMGEDLHVRAPRITTPTLYAWGALDAALGRGAAERTREFVDAEYEFVEYADGSHWLPEERPAETAELVLRHVDKHNGR</sequence>
<dbReference type="PANTHER" id="PTHR43329">
    <property type="entry name" value="EPOXIDE HYDROLASE"/>
    <property type="match status" value="1"/>
</dbReference>
<dbReference type="InterPro" id="IPR000073">
    <property type="entry name" value="AB_hydrolase_1"/>
</dbReference>
<evidence type="ECO:0000259" key="2">
    <source>
        <dbReference type="Pfam" id="PF00561"/>
    </source>
</evidence>
<dbReference type="SUPFAM" id="SSF53474">
    <property type="entry name" value="alpha/beta-Hydrolases"/>
    <property type="match status" value="1"/>
</dbReference>
<keyword evidence="4" id="KW-1185">Reference proteome</keyword>
<organism evidence="3 4">
    <name type="scientific">Crossiella equi</name>
    <dbReference type="NCBI Taxonomy" id="130796"/>
    <lineage>
        <taxon>Bacteria</taxon>
        <taxon>Bacillati</taxon>
        <taxon>Actinomycetota</taxon>
        <taxon>Actinomycetes</taxon>
        <taxon>Pseudonocardiales</taxon>
        <taxon>Pseudonocardiaceae</taxon>
        <taxon>Crossiella</taxon>
    </lineage>
</organism>
<evidence type="ECO:0000313" key="4">
    <source>
        <dbReference type="Proteomes" id="UP001519363"/>
    </source>
</evidence>
<keyword evidence="1" id="KW-0378">Hydrolase</keyword>
<evidence type="ECO:0000256" key="1">
    <source>
        <dbReference type="ARBA" id="ARBA00022801"/>
    </source>
</evidence>